<dbReference type="PANTHER" id="PTHR30270">
    <property type="entry name" value="THIAMINE-MONOPHOSPHATE KINASE"/>
    <property type="match status" value="1"/>
</dbReference>
<dbReference type="Gene3D" id="3.90.650.10">
    <property type="entry name" value="PurM-like C-terminal domain"/>
    <property type="match status" value="1"/>
</dbReference>
<comment type="catalytic activity">
    <reaction evidence="1">
        <text>thiamine phosphate + ATP = thiamine diphosphate + ADP</text>
        <dbReference type="Rhea" id="RHEA:15913"/>
        <dbReference type="ChEBI" id="CHEBI:30616"/>
        <dbReference type="ChEBI" id="CHEBI:37575"/>
        <dbReference type="ChEBI" id="CHEBI:58937"/>
        <dbReference type="ChEBI" id="CHEBI:456216"/>
        <dbReference type="EC" id="2.7.4.16"/>
    </reaction>
</comment>
<keyword evidence="5" id="KW-1185">Reference proteome</keyword>
<comment type="miscellaneous">
    <text evidence="1">Reaction mechanism of ThiL seems to utilize a direct, inline transfer of the gamma-phosphate of ATP to TMP rather than a phosphorylated enzyme intermediate.</text>
</comment>
<evidence type="ECO:0000259" key="3">
    <source>
        <dbReference type="Pfam" id="PF02769"/>
    </source>
</evidence>
<dbReference type="STRING" id="266892.SAMN04488054_1348"/>
<dbReference type="Pfam" id="PF00586">
    <property type="entry name" value="AIRS"/>
    <property type="match status" value="1"/>
</dbReference>
<dbReference type="RefSeq" id="WP_177195594.1">
    <property type="nucleotide sequence ID" value="NZ_FOTY01000034.1"/>
</dbReference>
<dbReference type="Pfam" id="PF02769">
    <property type="entry name" value="AIRS_C"/>
    <property type="match status" value="1"/>
</dbReference>
<name>A0A1I4PYM3_9BACI</name>
<accession>A0A1I4PYM3</accession>
<dbReference type="Gene3D" id="3.30.1330.10">
    <property type="entry name" value="PurM-like, N-terminal domain"/>
    <property type="match status" value="1"/>
</dbReference>
<dbReference type="InterPro" id="IPR036921">
    <property type="entry name" value="PurM-like_N_sf"/>
</dbReference>
<keyword evidence="1" id="KW-0808">Transferase</keyword>
<dbReference type="PIRSF" id="PIRSF005303">
    <property type="entry name" value="Thiam_monoph_kin"/>
    <property type="match status" value="1"/>
</dbReference>
<comment type="caution">
    <text evidence="1">Lacks conserved residue(s) required for the propagation of feature annotation.</text>
</comment>
<feature type="binding site" evidence="1">
    <location>
        <position position="29"/>
    </location>
    <ligand>
        <name>Mg(2+)</name>
        <dbReference type="ChEBI" id="CHEBI:18420"/>
        <label>4</label>
    </ligand>
</feature>
<dbReference type="EMBL" id="FOTY01000034">
    <property type="protein sequence ID" value="SFM32889.1"/>
    <property type="molecule type" value="Genomic_DNA"/>
</dbReference>
<feature type="binding site" evidence="1">
    <location>
        <position position="75"/>
    </location>
    <ligand>
        <name>Mg(2+)</name>
        <dbReference type="ChEBI" id="CHEBI:18420"/>
        <label>3</label>
    </ligand>
</feature>
<keyword evidence="1" id="KW-0479">Metal-binding</keyword>
<organism evidence="4 5">
    <name type="scientific">Salibacterium qingdaonense</name>
    <dbReference type="NCBI Taxonomy" id="266892"/>
    <lineage>
        <taxon>Bacteria</taxon>
        <taxon>Bacillati</taxon>
        <taxon>Bacillota</taxon>
        <taxon>Bacilli</taxon>
        <taxon>Bacillales</taxon>
        <taxon>Bacillaceae</taxon>
    </lineage>
</organism>
<dbReference type="GO" id="GO:0009229">
    <property type="term" value="P:thiamine diphosphate biosynthetic process"/>
    <property type="evidence" value="ECO:0007669"/>
    <property type="project" value="UniProtKB-UniRule"/>
</dbReference>
<feature type="binding site" evidence="1">
    <location>
        <position position="221"/>
    </location>
    <ligand>
        <name>Mg(2+)</name>
        <dbReference type="ChEBI" id="CHEBI:18420"/>
        <label>5</label>
    </ligand>
</feature>
<feature type="binding site" evidence="1">
    <location>
        <position position="105"/>
    </location>
    <ligand>
        <name>ATP</name>
        <dbReference type="ChEBI" id="CHEBI:30616"/>
    </ligand>
</feature>
<comment type="function">
    <text evidence="1">Catalyzes the ATP-dependent phosphorylation of thiamine-monophosphate (TMP) to form thiamine-pyrophosphate (TPP), the active form of vitamin B1.</text>
</comment>
<protein>
    <recommendedName>
        <fullName evidence="1">Thiamine-monophosphate kinase</fullName>
        <shortName evidence="1">TMP kinase</shortName>
        <shortName evidence="1">Thiamine-phosphate kinase</shortName>
        <ecNumber evidence="1">2.7.4.16</ecNumber>
    </recommendedName>
</protein>
<evidence type="ECO:0000259" key="2">
    <source>
        <dbReference type="Pfam" id="PF00586"/>
    </source>
</evidence>
<feature type="binding site" evidence="1">
    <location>
        <position position="123"/>
    </location>
    <ligand>
        <name>Mg(2+)</name>
        <dbReference type="ChEBI" id="CHEBI:18420"/>
        <label>1</label>
    </ligand>
</feature>
<dbReference type="CDD" id="cd02194">
    <property type="entry name" value="ThiL"/>
    <property type="match status" value="1"/>
</dbReference>
<feature type="binding site" evidence="1">
    <location>
        <position position="218"/>
    </location>
    <ligand>
        <name>Mg(2+)</name>
        <dbReference type="ChEBI" id="CHEBI:18420"/>
        <label>3</label>
    </ligand>
</feature>
<feature type="binding site" evidence="1">
    <location>
        <position position="75"/>
    </location>
    <ligand>
        <name>Mg(2+)</name>
        <dbReference type="ChEBI" id="CHEBI:18420"/>
        <label>4</label>
    </ligand>
</feature>
<reference evidence="4 5" key="1">
    <citation type="submission" date="2016-10" db="EMBL/GenBank/DDBJ databases">
        <authorList>
            <person name="de Groot N.N."/>
        </authorList>
    </citation>
    <scope>NUCLEOTIDE SEQUENCE [LARGE SCALE GENOMIC DNA]</scope>
    <source>
        <strain evidence="4 5">CGMCC 1.6134</strain>
    </source>
</reference>
<evidence type="ECO:0000313" key="5">
    <source>
        <dbReference type="Proteomes" id="UP000199668"/>
    </source>
</evidence>
<feature type="domain" description="PurM-like C-terminal" evidence="3">
    <location>
        <begin position="153"/>
        <end position="308"/>
    </location>
</feature>
<sequence length="330" mass="36583">MPKDEFEWIQQHTPERYSHPGVIEGIGDDAAVYAAEEGFDEILCVDTMVEGVHFKKQTMSAYDTGYKALAVNISDIAAMGGIPVYYIVSIAVPSSWTDEELQNLYNGMGELAEEYHMDMIGGDTVSSDTGLVISVTVHGRVEKGRHLVRRNARPGDIVFVTNPTGRSAAGLEWLLEHGRDSACPQPFQTLTAYHRKPRPRVKEGRVIAGVAPSASLNDISDGLASEANEIAEASGVHLQLNKQDIPVAGELEEGFPEDTYWDWIFYGGEDFELIGTVREKDWPLLKHSMKQEGLSLYDIGRVKEGDSLVTLLDGKREERLPKKGYNHFQS</sequence>
<dbReference type="Proteomes" id="UP000199668">
    <property type="component" value="Unassembled WGS sequence"/>
</dbReference>
<gene>
    <name evidence="1" type="primary">thiL</name>
    <name evidence="4" type="ORF">SAMN04488054_1348</name>
</gene>
<dbReference type="SUPFAM" id="SSF56042">
    <property type="entry name" value="PurM C-terminal domain-like"/>
    <property type="match status" value="1"/>
</dbReference>
<keyword evidence="1" id="KW-0547">Nucleotide-binding</keyword>
<dbReference type="GO" id="GO:0000287">
    <property type="term" value="F:magnesium ion binding"/>
    <property type="evidence" value="ECO:0007669"/>
    <property type="project" value="UniProtKB-UniRule"/>
</dbReference>
<feature type="binding site" evidence="1">
    <location>
        <position position="220"/>
    </location>
    <ligand>
        <name>ATP</name>
        <dbReference type="ChEBI" id="CHEBI:30616"/>
    </ligand>
</feature>
<feature type="binding site" evidence="1">
    <location>
        <position position="269"/>
    </location>
    <ligand>
        <name>substrate</name>
    </ligand>
</feature>
<dbReference type="GO" id="GO:0005524">
    <property type="term" value="F:ATP binding"/>
    <property type="evidence" value="ECO:0007669"/>
    <property type="project" value="UniProtKB-UniRule"/>
</dbReference>
<evidence type="ECO:0000256" key="1">
    <source>
        <dbReference type="HAMAP-Rule" id="MF_02128"/>
    </source>
</evidence>
<proteinExistence type="inferred from homology"/>
<evidence type="ECO:0000313" key="4">
    <source>
        <dbReference type="EMBL" id="SFM32889.1"/>
    </source>
</evidence>
<dbReference type="PANTHER" id="PTHR30270:SF0">
    <property type="entry name" value="THIAMINE-MONOPHOSPHATE KINASE"/>
    <property type="match status" value="1"/>
</dbReference>
<keyword evidence="1" id="KW-0067">ATP-binding</keyword>
<dbReference type="NCBIfam" id="TIGR01379">
    <property type="entry name" value="thiL"/>
    <property type="match status" value="1"/>
</dbReference>
<dbReference type="GO" id="GO:0009228">
    <property type="term" value="P:thiamine biosynthetic process"/>
    <property type="evidence" value="ECO:0007669"/>
    <property type="project" value="UniProtKB-KW"/>
</dbReference>
<dbReference type="InterPro" id="IPR006283">
    <property type="entry name" value="ThiL-like"/>
</dbReference>
<dbReference type="GO" id="GO:0009030">
    <property type="term" value="F:thiamine-phosphate kinase activity"/>
    <property type="evidence" value="ECO:0007669"/>
    <property type="project" value="UniProtKB-UniRule"/>
</dbReference>
<keyword evidence="1" id="KW-0784">Thiamine biosynthesis</keyword>
<keyword evidence="1 4" id="KW-0418">Kinase</keyword>
<feature type="binding site" evidence="1">
    <location>
        <position position="325"/>
    </location>
    <ligand>
        <name>substrate</name>
    </ligand>
</feature>
<feature type="binding site" evidence="1">
    <location>
        <position position="46"/>
    </location>
    <ligand>
        <name>Mg(2+)</name>
        <dbReference type="ChEBI" id="CHEBI:18420"/>
        <label>2</label>
    </ligand>
</feature>
<dbReference type="AlphaFoldDB" id="A0A1I4PYM3"/>
<dbReference type="InterPro" id="IPR016188">
    <property type="entry name" value="PurM-like_N"/>
</dbReference>
<feature type="binding site" evidence="1">
    <location>
        <position position="53"/>
    </location>
    <ligand>
        <name>substrate</name>
    </ligand>
</feature>
<feature type="binding site" evidence="1">
    <location>
        <position position="46"/>
    </location>
    <ligand>
        <name>Mg(2+)</name>
        <dbReference type="ChEBI" id="CHEBI:18420"/>
        <label>1</label>
    </ligand>
</feature>
<dbReference type="UniPathway" id="UPA00060">
    <property type="reaction ID" value="UER00142"/>
</dbReference>
<feature type="domain" description="PurM-like N-terminal" evidence="2">
    <location>
        <begin position="27"/>
        <end position="141"/>
    </location>
</feature>
<feature type="binding site" evidence="1">
    <location>
        <position position="149"/>
    </location>
    <ligand>
        <name>ATP</name>
        <dbReference type="ChEBI" id="CHEBI:30616"/>
    </ligand>
</feature>
<dbReference type="InterPro" id="IPR010918">
    <property type="entry name" value="PurM-like_C_dom"/>
</dbReference>
<feature type="binding site" evidence="1">
    <location>
        <position position="29"/>
    </location>
    <ligand>
        <name>Mg(2+)</name>
        <dbReference type="ChEBI" id="CHEBI:18420"/>
        <label>3</label>
    </ligand>
</feature>
<dbReference type="HAMAP" id="MF_02128">
    <property type="entry name" value="TMP_kinase"/>
    <property type="match status" value="1"/>
</dbReference>
<keyword evidence="1" id="KW-0460">Magnesium</keyword>
<comment type="similarity">
    <text evidence="1">Belongs to the thiamine-monophosphate kinase family.</text>
</comment>
<dbReference type="InterPro" id="IPR036676">
    <property type="entry name" value="PurM-like_C_sf"/>
</dbReference>
<dbReference type="SUPFAM" id="SSF55326">
    <property type="entry name" value="PurM N-terminal domain-like"/>
    <property type="match status" value="1"/>
</dbReference>
<feature type="binding site" evidence="1">
    <location>
        <begin position="122"/>
        <end position="123"/>
    </location>
    <ligand>
        <name>ATP</name>
        <dbReference type="ChEBI" id="CHEBI:30616"/>
    </ligand>
</feature>
<comment type="pathway">
    <text evidence="1">Cofactor biosynthesis; thiamine diphosphate biosynthesis; thiamine diphosphate from thiamine phosphate: step 1/1.</text>
</comment>
<dbReference type="EC" id="2.7.4.16" evidence="1"/>
<feature type="binding site" evidence="1">
    <location>
        <position position="75"/>
    </location>
    <ligand>
        <name>Mg(2+)</name>
        <dbReference type="ChEBI" id="CHEBI:18420"/>
        <label>2</label>
    </ligand>
</feature>